<name>H5SVS6_ACEAU</name>
<keyword evidence="1" id="KW-1133">Transmembrane helix</keyword>
<dbReference type="EMBL" id="AP011803">
    <property type="protein sequence ID" value="BAL59709.1"/>
    <property type="molecule type" value="Genomic_DNA"/>
</dbReference>
<organism evidence="2">
    <name type="scientific">Acetithermum autotrophicum</name>
    <dbReference type="NCBI Taxonomy" id="1446466"/>
    <lineage>
        <taxon>Bacteria</taxon>
        <taxon>Candidatus Bipolaricaulota</taxon>
        <taxon>Candidatus Acetithermum</taxon>
    </lineage>
</organism>
<feature type="transmembrane region" description="Helical" evidence="1">
    <location>
        <begin position="32"/>
        <end position="47"/>
    </location>
</feature>
<feature type="transmembrane region" description="Helical" evidence="1">
    <location>
        <begin position="7"/>
        <end position="26"/>
    </location>
</feature>
<reference evidence="2" key="1">
    <citation type="journal article" date="2005" name="Environ. Microbiol.">
        <title>Genetic and functional properties of uncultivated thermophilic crenarchaeotes from a subsurface gold mine as revealed by analysis of genome fragments.</title>
        <authorList>
            <person name="Nunoura T."/>
            <person name="Hirayama H."/>
            <person name="Takami H."/>
            <person name="Oida H."/>
            <person name="Nishi S."/>
            <person name="Shimamura S."/>
            <person name="Suzuki Y."/>
            <person name="Inagaki F."/>
            <person name="Takai K."/>
            <person name="Nealson K.H."/>
            <person name="Horikoshi K."/>
        </authorList>
    </citation>
    <scope>NUCLEOTIDE SEQUENCE</scope>
</reference>
<accession>H5SVS6</accession>
<proteinExistence type="predicted"/>
<dbReference type="AlphaFoldDB" id="H5SVS6"/>
<gene>
    <name evidence="2" type="ORF">HGMM_OP4C345</name>
</gene>
<evidence type="ECO:0000313" key="2">
    <source>
        <dbReference type="EMBL" id="BAL59709.1"/>
    </source>
</evidence>
<feature type="transmembrane region" description="Helical" evidence="1">
    <location>
        <begin position="54"/>
        <end position="73"/>
    </location>
</feature>
<keyword evidence="1" id="KW-0812">Transmembrane</keyword>
<protein>
    <submittedName>
        <fullName evidence="2">Uncharacterized protein</fullName>
    </submittedName>
</protein>
<sequence>MKAQRTLWWIARAGWVLGYGIVLSMWGVHREWLWAALAAIFGLLSIANSYGRRAWLVSVYFLVLLALGGVATLWSSGAALGSVLCGLIAWDVELFARRLAPYTDVPEALVRAHLMRLGAIVLLSGALGTAALSLTMSLSFGVILLLAFGFLVMFLLLLRQGLRG</sequence>
<keyword evidence="1" id="KW-0472">Membrane</keyword>
<feature type="transmembrane region" description="Helical" evidence="1">
    <location>
        <begin position="140"/>
        <end position="158"/>
    </location>
</feature>
<evidence type="ECO:0000256" key="1">
    <source>
        <dbReference type="SAM" id="Phobius"/>
    </source>
</evidence>
<reference evidence="2" key="2">
    <citation type="journal article" date="2012" name="PLoS ONE">
        <title>A Deeply Branching Thermophilic Bacterium with an Ancient Acetyl-CoA Pathway Dominates a Subsurface Ecosystem.</title>
        <authorList>
            <person name="Takami H."/>
            <person name="Noguchi H."/>
            <person name="Takaki Y."/>
            <person name="Uchiyama I."/>
            <person name="Toyoda A."/>
            <person name="Nishi S."/>
            <person name="Chee G.-J."/>
            <person name="Arai W."/>
            <person name="Nunoura T."/>
            <person name="Itoh T."/>
            <person name="Hattori M."/>
            <person name="Takai K."/>
        </authorList>
    </citation>
    <scope>NUCLEOTIDE SEQUENCE</scope>
</reference>